<accession>A0A7J7JJS7</accession>
<reference evidence="7" key="1">
    <citation type="submission" date="2020-06" db="EMBL/GenBank/DDBJ databases">
        <title>Draft genome of Bugula neritina, a colonial animal packing powerful symbionts and potential medicines.</title>
        <authorList>
            <person name="Rayko M."/>
        </authorList>
    </citation>
    <scope>NUCLEOTIDE SEQUENCE [LARGE SCALE GENOMIC DNA]</scope>
    <source>
        <strain evidence="7">Kwan_BN1</strain>
    </source>
</reference>
<proteinExistence type="inferred from homology"/>
<evidence type="ECO:0000313" key="7">
    <source>
        <dbReference type="EMBL" id="KAF6026599.1"/>
    </source>
</evidence>
<dbReference type="PANTHER" id="PTHR10668">
    <property type="entry name" value="PHYTOENE DEHYDROGENASE"/>
    <property type="match status" value="1"/>
</dbReference>
<evidence type="ECO:0000256" key="2">
    <source>
        <dbReference type="ARBA" id="ARBA00006046"/>
    </source>
</evidence>
<sequence length="1002" mass="109792">MCYLGIMLTMQLNKNKLMLRWLSTHSRRFHSTTRHEPRSSYDAVVIGGGHNGLVAAAYMARGGKSVCVLEKRHVLGGAAVTEEIIPGYKFSRCSYVLSLLRPQILKDLELKKYGLKLHMRDPNSFTPMLEDPSPSTGVPRSLLIGSDYSKTYQQIAQFSAKDAEAYFRYEDKLTSLVEALQPILDSSPPNIHKLTSGSLQEKWREWRDAVKPLVTVGRRLNVDIPSFYEMITSPATKVLDKWFESEPLKATLATDAVIGAMISPHSSGSSYVLLHHVMGELEGRKGAWGYVEGGMGALSDCLAQSAKDKGVEIFTNQPVAHIESRDEKVTGVVTADGREIHASTVLSNATPHVTFTQLMSKGDLPSEFYDEVRAIDYTSPVTKINVAVNTLPNFLAAPNTPDNQPLPHHQCTIHLNCESTDLIHQAYLSAQQGEWFHRPVIEMTIPSSKDLTLAPEGHHVVLLFTMYTPYELSGGRQWDDVTRGQYADCVFDSIERYAPGFKESVVGRDILTPPDLERTFGLTGGNIFHGAMALDQLYLTRPTPKFSGSVTPVQGLYICGSGAHPGGFTYLSPSPLSVSITSICLHHLYLSPSPLSVSITSICLHHLYLSPSPLSVSITSICLHHLYLSPSPLSLSITSICLHHLYLSPSPLSLSITSICLHHLYLSPSPLSVSITSISLHHLYLSPSPLSVSITSISLHHLYLSPSPLSVSITSICLHHLYLSPSPLPVSITSICLHHLYLSPSPLSVSITSISLHHLYLSPSPLSVSITSICLHHLYLSPSPLPVSITSICLHHLYLSPSPLSVFITSICLHHLYLSPSPLSVSITSICLHHLYLSPSPLSVSITSISLHHLYLSPSPLSVSITSISLHHLYLSPSPLSVSITSTCLHHLYLSPSPLSVSITSICLHHLYLSPSPLSVSITSISLHHLYLSPSPLSVSITSISLHHLFLSLVDLFVVASWDLQDVWLLSKLCKEGIKCSATEERQIISLGPIKLPESYVN</sequence>
<dbReference type="GO" id="GO:0016491">
    <property type="term" value="F:oxidoreductase activity"/>
    <property type="evidence" value="ECO:0007669"/>
    <property type="project" value="InterPro"/>
</dbReference>
<dbReference type="Gene3D" id="3.50.50.60">
    <property type="entry name" value="FAD/NAD(P)-binding domain"/>
    <property type="match status" value="2"/>
</dbReference>
<dbReference type="GO" id="GO:0005759">
    <property type="term" value="C:mitochondrial matrix"/>
    <property type="evidence" value="ECO:0007669"/>
    <property type="project" value="UniProtKB-SubCell"/>
</dbReference>
<evidence type="ECO:0000256" key="1">
    <source>
        <dbReference type="ARBA" id="ARBA00004305"/>
    </source>
</evidence>
<evidence type="ECO:0000256" key="5">
    <source>
        <dbReference type="ARBA" id="ARBA00040298"/>
    </source>
</evidence>
<dbReference type="OrthoDB" id="7777654at2759"/>
<protein>
    <recommendedName>
        <fullName evidence="5">Pyridine nucleotide-disulfide oxidoreductase domain-containing protein 2</fullName>
    </recommendedName>
</protein>
<dbReference type="AlphaFoldDB" id="A0A7J7JJS7"/>
<dbReference type="Pfam" id="PF01593">
    <property type="entry name" value="Amino_oxidase"/>
    <property type="match status" value="1"/>
</dbReference>
<comment type="subcellular location">
    <subcellularLocation>
        <location evidence="1">Mitochondrion matrix</location>
    </subcellularLocation>
</comment>
<comment type="function">
    <text evidence="3">Probable oxidoreductase that may play a role as regulator of mitochondrial function.</text>
</comment>
<comment type="subunit">
    <text evidence="4">Interacts with COX5B; this interaction may contribute to localize PYROXD2 to the inner face of the inner mitochondrial membrane.</text>
</comment>
<dbReference type="Proteomes" id="UP000593567">
    <property type="component" value="Unassembled WGS sequence"/>
</dbReference>
<dbReference type="EMBL" id="VXIV02002242">
    <property type="protein sequence ID" value="KAF6026599.1"/>
    <property type="molecule type" value="Genomic_DNA"/>
</dbReference>
<dbReference type="PANTHER" id="PTHR10668:SF103">
    <property type="entry name" value="PYRIDINE NUCLEOTIDE-DISULFIDE OXIDOREDUCTASE DOMAIN-CONTAINING PROTEIN 2"/>
    <property type="match status" value="1"/>
</dbReference>
<comment type="similarity">
    <text evidence="2">Belongs to the carotenoid/retinoid oxidoreductase family.</text>
</comment>
<comment type="caution">
    <text evidence="7">The sequence shown here is derived from an EMBL/GenBank/DDBJ whole genome shotgun (WGS) entry which is preliminary data.</text>
</comment>
<evidence type="ECO:0000256" key="3">
    <source>
        <dbReference type="ARBA" id="ARBA00037217"/>
    </source>
</evidence>
<dbReference type="InterPro" id="IPR002937">
    <property type="entry name" value="Amino_oxidase"/>
</dbReference>
<keyword evidence="8" id="KW-1185">Reference proteome</keyword>
<name>A0A7J7JJS7_BUGNE</name>
<evidence type="ECO:0000256" key="4">
    <source>
        <dbReference type="ARBA" id="ARBA00038825"/>
    </source>
</evidence>
<dbReference type="InterPro" id="IPR036188">
    <property type="entry name" value="FAD/NAD-bd_sf"/>
</dbReference>
<organism evidence="7 8">
    <name type="scientific">Bugula neritina</name>
    <name type="common">Brown bryozoan</name>
    <name type="synonym">Sertularia neritina</name>
    <dbReference type="NCBI Taxonomy" id="10212"/>
    <lineage>
        <taxon>Eukaryota</taxon>
        <taxon>Metazoa</taxon>
        <taxon>Spiralia</taxon>
        <taxon>Lophotrochozoa</taxon>
        <taxon>Bryozoa</taxon>
        <taxon>Gymnolaemata</taxon>
        <taxon>Cheilostomatida</taxon>
        <taxon>Flustrina</taxon>
        <taxon>Buguloidea</taxon>
        <taxon>Bugulidae</taxon>
        <taxon>Bugula</taxon>
    </lineage>
</organism>
<gene>
    <name evidence="7" type="ORF">EB796_015093</name>
</gene>
<dbReference type="SUPFAM" id="SSF51905">
    <property type="entry name" value="FAD/NAD(P)-binding domain"/>
    <property type="match status" value="1"/>
</dbReference>
<evidence type="ECO:0000313" key="8">
    <source>
        <dbReference type="Proteomes" id="UP000593567"/>
    </source>
</evidence>
<evidence type="ECO:0000259" key="6">
    <source>
        <dbReference type="Pfam" id="PF01593"/>
    </source>
</evidence>
<feature type="domain" description="Amine oxidase" evidence="6">
    <location>
        <begin position="52"/>
        <end position="429"/>
    </location>
</feature>